<evidence type="ECO:0000256" key="5">
    <source>
        <dbReference type="ARBA" id="ARBA00022490"/>
    </source>
</evidence>
<dbReference type="GO" id="GO:0005737">
    <property type="term" value="C:cytoplasm"/>
    <property type="evidence" value="ECO:0007669"/>
    <property type="project" value="UniProtKB-SubCell"/>
</dbReference>
<dbReference type="Gene3D" id="1.10.150.870">
    <property type="match status" value="1"/>
</dbReference>
<dbReference type="Pfam" id="PF14579">
    <property type="entry name" value="HHH_6"/>
    <property type="match status" value="1"/>
</dbReference>
<evidence type="ECO:0000256" key="6">
    <source>
        <dbReference type="ARBA" id="ARBA00022679"/>
    </source>
</evidence>
<dbReference type="GO" id="GO:0006260">
    <property type="term" value="P:DNA replication"/>
    <property type="evidence" value="ECO:0007669"/>
    <property type="project" value="UniProtKB-KW"/>
</dbReference>
<evidence type="ECO:0000259" key="13">
    <source>
        <dbReference type="SMART" id="SM00481"/>
    </source>
</evidence>
<dbReference type="InterPro" id="IPR004805">
    <property type="entry name" value="DnaE2/DnaE/PolC"/>
</dbReference>
<evidence type="ECO:0000313" key="14">
    <source>
        <dbReference type="EMBL" id="GGH71286.1"/>
    </source>
</evidence>
<proteinExistence type="inferred from homology"/>
<organism evidence="14 15">
    <name type="scientific">Filimonas zeae</name>
    <dbReference type="NCBI Taxonomy" id="1737353"/>
    <lineage>
        <taxon>Bacteria</taxon>
        <taxon>Pseudomonadati</taxon>
        <taxon>Bacteroidota</taxon>
        <taxon>Chitinophagia</taxon>
        <taxon>Chitinophagales</taxon>
        <taxon>Chitinophagaceae</taxon>
        <taxon>Filimonas</taxon>
    </lineage>
</organism>
<dbReference type="AlphaFoldDB" id="A0A917IZH6"/>
<dbReference type="GO" id="GO:0006281">
    <property type="term" value="P:DNA repair"/>
    <property type="evidence" value="ECO:0007669"/>
    <property type="project" value="UniProtKB-KW"/>
</dbReference>
<dbReference type="RefSeq" id="WP_188953718.1">
    <property type="nucleotide sequence ID" value="NZ_BMIB01000003.1"/>
</dbReference>
<dbReference type="InterPro" id="IPR004013">
    <property type="entry name" value="PHP_dom"/>
</dbReference>
<dbReference type="Proteomes" id="UP000627292">
    <property type="component" value="Unassembled WGS sequence"/>
</dbReference>
<dbReference type="SUPFAM" id="SSF89550">
    <property type="entry name" value="PHP domain-like"/>
    <property type="match status" value="1"/>
</dbReference>
<dbReference type="InterPro" id="IPR029460">
    <property type="entry name" value="DNAPol_HHH"/>
</dbReference>
<dbReference type="InterPro" id="IPR023073">
    <property type="entry name" value="DnaE2"/>
</dbReference>
<reference evidence="14" key="1">
    <citation type="journal article" date="2014" name="Int. J. Syst. Evol. Microbiol.">
        <title>Complete genome sequence of Corynebacterium casei LMG S-19264T (=DSM 44701T), isolated from a smear-ripened cheese.</title>
        <authorList>
            <consortium name="US DOE Joint Genome Institute (JGI-PGF)"/>
            <person name="Walter F."/>
            <person name="Albersmeier A."/>
            <person name="Kalinowski J."/>
            <person name="Ruckert C."/>
        </authorList>
    </citation>
    <scope>NUCLEOTIDE SEQUENCE</scope>
    <source>
        <strain evidence="14">CGMCC 1.15290</strain>
    </source>
</reference>
<dbReference type="CDD" id="cd07434">
    <property type="entry name" value="PHP_PolIIIA_DnaE2"/>
    <property type="match status" value="1"/>
</dbReference>
<dbReference type="Pfam" id="PF01336">
    <property type="entry name" value="tRNA_anti-codon"/>
    <property type="match status" value="1"/>
</dbReference>
<keyword evidence="5" id="KW-0963">Cytoplasm</keyword>
<keyword evidence="8" id="KW-0235">DNA replication</keyword>
<evidence type="ECO:0000256" key="11">
    <source>
        <dbReference type="ARBA" id="ARBA00023204"/>
    </source>
</evidence>
<evidence type="ECO:0000256" key="7">
    <source>
        <dbReference type="ARBA" id="ARBA00022695"/>
    </source>
</evidence>
<dbReference type="EMBL" id="BMIB01000003">
    <property type="protein sequence ID" value="GGH71286.1"/>
    <property type="molecule type" value="Genomic_DNA"/>
</dbReference>
<dbReference type="PANTHER" id="PTHR32294:SF4">
    <property type="entry name" value="ERROR-PRONE DNA POLYMERASE"/>
    <property type="match status" value="1"/>
</dbReference>
<dbReference type="Pfam" id="PF17657">
    <property type="entry name" value="DNA_pol3_finger"/>
    <property type="match status" value="1"/>
</dbReference>
<dbReference type="InterPro" id="IPR003141">
    <property type="entry name" value="Pol/His_phosphatase_N"/>
</dbReference>
<gene>
    <name evidence="14" type="primary">dnaE2-2</name>
    <name evidence="14" type="ORF">GCM10011379_30470</name>
</gene>
<evidence type="ECO:0000256" key="1">
    <source>
        <dbReference type="ARBA" id="ARBA00004496"/>
    </source>
</evidence>
<dbReference type="InterPro" id="IPR040982">
    <property type="entry name" value="DNA_pol3_finger"/>
</dbReference>
<dbReference type="GO" id="GO:0003676">
    <property type="term" value="F:nucleic acid binding"/>
    <property type="evidence" value="ECO:0007669"/>
    <property type="project" value="InterPro"/>
</dbReference>
<evidence type="ECO:0000256" key="3">
    <source>
        <dbReference type="ARBA" id="ARBA00012417"/>
    </source>
</evidence>
<reference evidence="14" key="2">
    <citation type="submission" date="2020-09" db="EMBL/GenBank/DDBJ databases">
        <authorList>
            <person name="Sun Q."/>
            <person name="Zhou Y."/>
        </authorList>
    </citation>
    <scope>NUCLEOTIDE SEQUENCE</scope>
    <source>
        <strain evidence="14">CGMCC 1.15290</strain>
    </source>
</reference>
<keyword evidence="9" id="KW-0227">DNA damage</keyword>
<name>A0A917IZH6_9BACT</name>
<dbReference type="NCBIfam" id="TIGR00594">
    <property type="entry name" value="polc"/>
    <property type="match status" value="1"/>
</dbReference>
<accession>A0A917IZH6</accession>
<dbReference type="HAMAP" id="MF_01902">
    <property type="entry name" value="DNApol_error_prone"/>
    <property type="match status" value="1"/>
</dbReference>
<feature type="domain" description="Polymerase/histidinol phosphatase N-terminal" evidence="13">
    <location>
        <begin position="3"/>
        <end position="70"/>
    </location>
</feature>
<evidence type="ECO:0000313" key="15">
    <source>
        <dbReference type="Proteomes" id="UP000627292"/>
    </source>
</evidence>
<dbReference type="GO" id="GO:0008408">
    <property type="term" value="F:3'-5' exonuclease activity"/>
    <property type="evidence" value="ECO:0007669"/>
    <property type="project" value="InterPro"/>
</dbReference>
<dbReference type="InterPro" id="IPR011708">
    <property type="entry name" value="DNA_pol3_alpha_NTPase_dom"/>
</dbReference>
<evidence type="ECO:0000256" key="2">
    <source>
        <dbReference type="ARBA" id="ARBA00007391"/>
    </source>
</evidence>
<keyword evidence="10" id="KW-0239">DNA-directed DNA polymerase</keyword>
<dbReference type="InterPro" id="IPR004365">
    <property type="entry name" value="NA-bd_OB_tRNA"/>
</dbReference>
<sequence length="1074" mass="121487">MYTELQVTSNFSFLRGASHPDELMYHARDLGYKSLAITDRNTLAGIVRAHSAAKDAGIRLIVGCYLQLQDGPPLLAYPTDKAAYARLSALLTVGNLRAEKGHCELYRKDVYQHKAGLIFITLPPATLNKRFDFDKEYKSHLADYKNHLGSALYLAVSRYYEGNDTKRIYGLAHLAEQMGVPLIATNDVYYHEPYRRELQDVLTCIREKCTIYTAGYRLFQNAERHLKTPQEMMRLFRRFPEAIANTQKVAAACRFSLNELKYEYPREITPKGRTPLEEITFLAWQGAKEMYGNVIPDRITANINHELAFIKEMNYACYFLTVYDIVRFARSKGILCQGRGSAANSTICYVLGITSVDPTKFDLLFERFISSARNEPPDIDVDFEHERREEVIQYIYNKYGRDRAAIVATVTQQRQKGAIRDVGKAMGLSKDIIDRLSSSIWEYSKEWFNEQRVAEQGLNPYDQHLMKVLELTGQMLAFPRQLGQHTGGFIITEGKLSDLCPVINARMENRTNIEWNKEDIEELKFLKVDVLALGMLTCIRKAFDLVRDHHGKQYTLASVPQDDPVVYDMISAADTIGVFQIESRAQQSMLPRMKPRNFYDLVIEVAIVRPGPIQGNMVHPYLRRRNGEEPVTFPSKELEGILGRTLGVPLFQEQAMKIAIIAAGFTPAAADQLRRSMATFRNNGQVSMFEHQLIQGMVKNGYTEDYARSVFKQLEGFGSYGFPESHAASFALLVYISSWLKCYYPDVFCCAILNSLPMGFYQPSQLVIDARSHGVEVRPADVNLSQWNNTLEEKTGKYCALRLGFRQINGIRQEDMESLLKGRMQPYTTLHALRDAGVQQATIEKLADADAFRSMGLDRRQALWEASAMADRPVGIFTGQASESSYEQAPELPLMTDSEHVVQDYGTTSLSVKGHPIGFLREKLSLLRICSAKELPTLPHGAYLKVAGLVLVRQRPGTAKGVCFITLEDETGVVNLVVFAKLFDKYRKEILQSRLLMVEGRLQKEGAVIHVIVSRCHNLSPMLRQLTAAQNENLPVLTLSRGDEKDGIFIPAGREMGTGSIRDEVKLPDARNFK</sequence>
<dbReference type="EC" id="2.7.7.7" evidence="3"/>
<comment type="catalytic activity">
    <reaction evidence="12">
        <text>DNA(n) + a 2'-deoxyribonucleoside 5'-triphosphate = DNA(n+1) + diphosphate</text>
        <dbReference type="Rhea" id="RHEA:22508"/>
        <dbReference type="Rhea" id="RHEA-COMP:17339"/>
        <dbReference type="Rhea" id="RHEA-COMP:17340"/>
        <dbReference type="ChEBI" id="CHEBI:33019"/>
        <dbReference type="ChEBI" id="CHEBI:61560"/>
        <dbReference type="ChEBI" id="CHEBI:173112"/>
        <dbReference type="EC" id="2.7.7.7"/>
    </reaction>
</comment>
<dbReference type="Pfam" id="PF07733">
    <property type="entry name" value="DNA_pol3_alpha"/>
    <property type="match status" value="1"/>
</dbReference>
<keyword evidence="15" id="KW-1185">Reference proteome</keyword>
<dbReference type="SMART" id="SM00481">
    <property type="entry name" value="POLIIIAc"/>
    <property type="match status" value="1"/>
</dbReference>
<comment type="similarity">
    <text evidence="2">Belongs to the DNA polymerase type-C family. DnaE2 subfamily.</text>
</comment>
<protein>
    <recommendedName>
        <fullName evidence="4">Error-prone DNA polymerase</fullName>
        <ecNumber evidence="3">2.7.7.7</ecNumber>
    </recommendedName>
</protein>
<keyword evidence="6" id="KW-0808">Transferase</keyword>
<dbReference type="Gene3D" id="3.20.20.140">
    <property type="entry name" value="Metal-dependent hydrolases"/>
    <property type="match status" value="1"/>
</dbReference>
<comment type="subcellular location">
    <subcellularLocation>
        <location evidence="1">Cytoplasm</location>
    </subcellularLocation>
</comment>
<evidence type="ECO:0000256" key="8">
    <source>
        <dbReference type="ARBA" id="ARBA00022705"/>
    </source>
</evidence>
<comment type="caution">
    <text evidence="14">The sequence shown here is derived from an EMBL/GenBank/DDBJ whole genome shotgun (WGS) entry which is preliminary data.</text>
</comment>
<evidence type="ECO:0000256" key="9">
    <source>
        <dbReference type="ARBA" id="ARBA00022763"/>
    </source>
</evidence>
<evidence type="ECO:0000256" key="12">
    <source>
        <dbReference type="ARBA" id="ARBA00049244"/>
    </source>
</evidence>
<dbReference type="CDD" id="cd04485">
    <property type="entry name" value="DnaE_OBF"/>
    <property type="match status" value="1"/>
</dbReference>
<keyword evidence="11" id="KW-0234">DNA repair</keyword>
<dbReference type="Pfam" id="PF02811">
    <property type="entry name" value="PHP"/>
    <property type="match status" value="1"/>
</dbReference>
<keyword evidence="7" id="KW-0548">Nucleotidyltransferase</keyword>
<evidence type="ECO:0000256" key="4">
    <source>
        <dbReference type="ARBA" id="ARBA00017273"/>
    </source>
</evidence>
<dbReference type="NCBIfam" id="NF004225">
    <property type="entry name" value="PRK05672.1"/>
    <property type="match status" value="1"/>
</dbReference>
<dbReference type="InterPro" id="IPR016195">
    <property type="entry name" value="Pol/histidinol_Pase-like"/>
</dbReference>
<dbReference type="GO" id="GO:0003887">
    <property type="term" value="F:DNA-directed DNA polymerase activity"/>
    <property type="evidence" value="ECO:0007669"/>
    <property type="project" value="UniProtKB-KW"/>
</dbReference>
<evidence type="ECO:0000256" key="10">
    <source>
        <dbReference type="ARBA" id="ARBA00022932"/>
    </source>
</evidence>
<dbReference type="PANTHER" id="PTHR32294">
    <property type="entry name" value="DNA POLYMERASE III SUBUNIT ALPHA"/>
    <property type="match status" value="1"/>
</dbReference>